<dbReference type="SUPFAM" id="SSF89562">
    <property type="entry name" value="RraA-like"/>
    <property type="match status" value="1"/>
</dbReference>
<sequence length="228" mass="24737">MNEVTINKEKLELLHIYSSCDVADALLKLKHPHGGYLPDVIMFSPEQQAGPTKLVGPVFTVKVVPISDTTSPKPAQHFADAAPEGSVVFVSAPPNAINAVWGGLINTRAKERGVKGVIVDGRVRDLEELRADGLPVFAKSTSVLSSKAYTRPSTLNQPVTFNGNYNPPIIINPNDVIVADLDGAVCIPLQLLDNVLESCKKHVEMDNNVREELLKGTTITEAFALHRR</sequence>
<organism evidence="2 3">
    <name type="scientific">Diversispora epigaea</name>
    <dbReference type="NCBI Taxonomy" id="1348612"/>
    <lineage>
        <taxon>Eukaryota</taxon>
        <taxon>Fungi</taxon>
        <taxon>Fungi incertae sedis</taxon>
        <taxon>Mucoromycota</taxon>
        <taxon>Glomeromycotina</taxon>
        <taxon>Glomeromycetes</taxon>
        <taxon>Diversisporales</taxon>
        <taxon>Diversisporaceae</taxon>
        <taxon>Diversispora</taxon>
    </lineage>
</organism>
<dbReference type="GO" id="GO:0046872">
    <property type="term" value="F:metal ion binding"/>
    <property type="evidence" value="ECO:0007669"/>
    <property type="project" value="UniProtKB-KW"/>
</dbReference>
<dbReference type="PANTHER" id="PTHR33254:SF4">
    <property type="entry name" value="4-HYDROXY-4-METHYL-2-OXOGLUTARATE ALDOLASE 3-RELATED"/>
    <property type="match status" value="1"/>
</dbReference>
<dbReference type="GO" id="GO:0047443">
    <property type="term" value="F:4-hydroxy-4-methyl-2-oxoglutarate aldolase activity"/>
    <property type="evidence" value="ECO:0007669"/>
    <property type="project" value="TreeGrafter"/>
</dbReference>
<feature type="binding site" evidence="1">
    <location>
        <position position="125"/>
    </location>
    <ligand>
        <name>Mg(2+)</name>
        <dbReference type="ChEBI" id="CHEBI:18420"/>
    </ligand>
</feature>
<dbReference type="PANTHER" id="PTHR33254">
    <property type="entry name" value="4-HYDROXY-4-METHYL-2-OXOGLUTARATE ALDOLASE 3-RELATED"/>
    <property type="match status" value="1"/>
</dbReference>
<dbReference type="Gene3D" id="3.50.30.40">
    <property type="entry name" value="Ribonuclease E inhibitor RraA/RraA-like"/>
    <property type="match status" value="1"/>
</dbReference>
<dbReference type="OrthoDB" id="1476984at2759"/>
<protein>
    <submittedName>
        <fullName evidence="2">Uncharacterized protein</fullName>
    </submittedName>
</protein>
<evidence type="ECO:0000256" key="1">
    <source>
        <dbReference type="PIRSR" id="PIRSR605493-1"/>
    </source>
</evidence>
<name>A0A397G9E3_9GLOM</name>
<gene>
    <name evidence="2" type="ORF">Glove_575g11</name>
</gene>
<dbReference type="Proteomes" id="UP000266861">
    <property type="component" value="Unassembled WGS sequence"/>
</dbReference>
<dbReference type="CDD" id="cd16841">
    <property type="entry name" value="RraA_family"/>
    <property type="match status" value="1"/>
</dbReference>
<dbReference type="Pfam" id="PF03737">
    <property type="entry name" value="RraA-like"/>
    <property type="match status" value="1"/>
</dbReference>
<keyword evidence="1" id="KW-0460">Magnesium</keyword>
<evidence type="ECO:0000313" key="3">
    <source>
        <dbReference type="Proteomes" id="UP000266861"/>
    </source>
</evidence>
<reference evidence="2 3" key="1">
    <citation type="submission" date="2018-08" db="EMBL/GenBank/DDBJ databases">
        <title>Genome and evolution of the arbuscular mycorrhizal fungus Diversispora epigaea (formerly Glomus versiforme) and its bacterial endosymbionts.</title>
        <authorList>
            <person name="Sun X."/>
            <person name="Fei Z."/>
            <person name="Harrison M."/>
        </authorList>
    </citation>
    <scope>NUCLEOTIDE SEQUENCE [LARGE SCALE GENOMIC DNA]</scope>
    <source>
        <strain evidence="2 3">IT104</strain>
    </source>
</reference>
<dbReference type="AlphaFoldDB" id="A0A397G9E3"/>
<comment type="caution">
    <text evidence="2">The sequence shown here is derived from an EMBL/GenBank/DDBJ whole genome shotgun (WGS) entry which is preliminary data.</text>
</comment>
<feature type="binding site" evidence="1">
    <location>
        <begin position="102"/>
        <end position="105"/>
    </location>
    <ligand>
        <name>substrate</name>
    </ligand>
</feature>
<keyword evidence="1" id="KW-0479">Metal-binding</keyword>
<comment type="cofactor">
    <cofactor evidence="1">
        <name>Mg(2+)</name>
        <dbReference type="ChEBI" id="CHEBI:18420"/>
    </cofactor>
</comment>
<evidence type="ECO:0000313" key="2">
    <source>
        <dbReference type="EMBL" id="RHZ47632.1"/>
    </source>
</evidence>
<feature type="binding site" evidence="1">
    <location>
        <position position="124"/>
    </location>
    <ligand>
        <name>Mg(2+)</name>
        <dbReference type="ChEBI" id="CHEBI:18420"/>
    </ligand>
</feature>
<proteinExistence type="predicted"/>
<dbReference type="InterPro" id="IPR005493">
    <property type="entry name" value="RraA/RraA-like"/>
</dbReference>
<dbReference type="STRING" id="1348612.A0A397G9E3"/>
<dbReference type="GO" id="GO:0008948">
    <property type="term" value="F:oxaloacetate decarboxylase activity"/>
    <property type="evidence" value="ECO:0007669"/>
    <property type="project" value="TreeGrafter"/>
</dbReference>
<dbReference type="InterPro" id="IPR036704">
    <property type="entry name" value="RraA/RraA-like_sf"/>
</dbReference>
<keyword evidence="3" id="KW-1185">Reference proteome</keyword>
<accession>A0A397G9E3</accession>
<dbReference type="EMBL" id="PQFF01000485">
    <property type="protein sequence ID" value="RHZ47632.1"/>
    <property type="molecule type" value="Genomic_DNA"/>
</dbReference>